<proteinExistence type="inferred from homology"/>
<dbReference type="PANTHER" id="PTHR43284">
    <property type="entry name" value="ASPARAGINE SYNTHETASE (GLUTAMINE-HYDROLYZING)"/>
    <property type="match status" value="1"/>
</dbReference>
<dbReference type="Pfam" id="PF00733">
    <property type="entry name" value="Asn_synthase"/>
    <property type="match status" value="1"/>
</dbReference>
<keyword evidence="6 9" id="KW-0061">Asparagine biosynthesis</keyword>
<organism evidence="13 14">
    <name type="scientific">Butyrivibrio fibrisolvens</name>
    <dbReference type="NCBI Taxonomy" id="831"/>
    <lineage>
        <taxon>Bacteria</taxon>
        <taxon>Bacillati</taxon>
        <taxon>Bacillota</taxon>
        <taxon>Clostridia</taxon>
        <taxon>Lachnospirales</taxon>
        <taxon>Lachnospiraceae</taxon>
        <taxon>Butyrivibrio</taxon>
    </lineage>
</organism>
<dbReference type="GO" id="GO:0006529">
    <property type="term" value="P:asparagine biosynthetic process"/>
    <property type="evidence" value="ECO:0007669"/>
    <property type="project" value="UniProtKB-KW"/>
</dbReference>
<dbReference type="SUPFAM" id="SSF56235">
    <property type="entry name" value="N-terminal nucleophile aminohydrolases (Ntn hydrolases)"/>
    <property type="match status" value="1"/>
</dbReference>
<evidence type="ECO:0000313" key="14">
    <source>
        <dbReference type="Proteomes" id="UP000182584"/>
    </source>
</evidence>
<dbReference type="GO" id="GO:0005829">
    <property type="term" value="C:cytosol"/>
    <property type="evidence" value="ECO:0007669"/>
    <property type="project" value="TreeGrafter"/>
</dbReference>
<protein>
    <recommendedName>
        <fullName evidence="3">asparagine synthase (glutamine-hydrolyzing)</fullName>
        <ecNumber evidence="3">6.3.5.4</ecNumber>
    </recommendedName>
</protein>
<gene>
    <name evidence="13" type="ORF">SAMN04487884_10761</name>
</gene>
<dbReference type="Gene3D" id="3.40.50.620">
    <property type="entry name" value="HUPs"/>
    <property type="match status" value="2"/>
</dbReference>
<dbReference type="CDD" id="cd00712">
    <property type="entry name" value="AsnB"/>
    <property type="match status" value="1"/>
</dbReference>
<dbReference type="EMBL" id="FOGJ01000007">
    <property type="protein sequence ID" value="SER56421.1"/>
    <property type="molecule type" value="Genomic_DNA"/>
</dbReference>
<dbReference type="SUPFAM" id="SSF52402">
    <property type="entry name" value="Adenine nucleotide alpha hydrolases-like"/>
    <property type="match status" value="1"/>
</dbReference>
<comment type="pathway">
    <text evidence="1">Amino-acid biosynthesis; L-asparagine biosynthesis; L-asparagine from L-aspartate (L-Gln route): step 1/1.</text>
</comment>
<dbReference type="PROSITE" id="PS51278">
    <property type="entry name" value="GATASE_TYPE_2"/>
    <property type="match status" value="1"/>
</dbReference>
<sequence length="653" mass="74646">MCGISGYISRNRITEDELRIMNDTMIHRGPNDSGVEIYPFKDGYNVGFAQRRLSILDLSPLGHQPMHSVDKRISVVFNGEIYNFLDLKKELSGYPFKSTCDTEVIIASYLKWGESFVDHIHGMFAIALFDRETDNVYLVRDRIGKKPLYYWKDGDNLVFASELKPIMKCPGFKGVIKKSVIARYLYQQYINAPDSIFEDVYKLEPGAILKFHLGEISIRKYWDVRTAYAKGIADPVTDYDEAKSELKSLLKESVAKRMIADVPLGAFLSGGYDSSLITAIAQDISDTPVKTFTIGFNEPRYNEAKFAKEVADHLGTDHTELYIDEKEMLGQVSSIAKYYDEPFADSSQIPSMLVSKLAKEKVTVALSGDGGDEFFCGYNIYSKIAQAQKLDKIGAIVHAVGKLPFGDKRLIDKMPMKVRAIARNRDKETKVQFASDSYILSAHAFVDGIESFDKHMTFDEYNKIYLDEMRGSGDKSIQLPCKYPIESGYPQDNWQVRRMLLDMDTYLPGDILCKMDRASMKYSLENRCPIMDTSVMEYSYRIAHEFKYHNGDKKHILKDIAYDYIPKELLDRPKVGFGVPLDKWMRGPLLEQLRTYSSPEYLKKQGIFDIDYVSKFIDNYLTVGDGGPSSGANYSRMAWGFLVFQQWYEQYMI</sequence>
<dbReference type="InterPro" id="IPR029055">
    <property type="entry name" value="Ntn_hydrolases_N"/>
</dbReference>
<evidence type="ECO:0000313" key="13">
    <source>
        <dbReference type="EMBL" id="SER56421.1"/>
    </source>
</evidence>
<dbReference type="InterPro" id="IPR006426">
    <property type="entry name" value="Asn_synth_AEB"/>
</dbReference>
<dbReference type="InterPro" id="IPR051786">
    <property type="entry name" value="ASN_synthetase/amidase"/>
</dbReference>
<dbReference type="PIRSF" id="PIRSF001589">
    <property type="entry name" value="Asn_synthetase_glu-h"/>
    <property type="match status" value="1"/>
</dbReference>
<evidence type="ECO:0000256" key="5">
    <source>
        <dbReference type="ARBA" id="ARBA00022840"/>
    </source>
</evidence>
<keyword evidence="9" id="KW-0028">Amino-acid biosynthesis</keyword>
<evidence type="ECO:0000256" key="4">
    <source>
        <dbReference type="ARBA" id="ARBA00022741"/>
    </source>
</evidence>
<evidence type="ECO:0000256" key="2">
    <source>
        <dbReference type="ARBA" id="ARBA00005752"/>
    </source>
</evidence>
<feature type="site" description="Important for beta-aspartyl-AMP intermediate formation" evidence="11">
    <location>
        <position position="369"/>
    </location>
</feature>
<dbReference type="InterPro" id="IPR014729">
    <property type="entry name" value="Rossmann-like_a/b/a_fold"/>
</dbReference>
<evidence type="ECO:0000256" key="9">
    <source>
        <dbReference type="PIRSR" id="PIRSR001589-1"/>
    </source>
</evidence>
<dbReference type="AlphaFoldDB" id="A0A1H9Q7G6"/>
<comment type="catalytic activity">
    <reaction evidence="8">
        <text>L-aspartate + L-glutamine + ATP + H2O = L-asparagine + L-glutamate + AMP + diphosphate + H(+)</text>
        <dbReference type="Rhea" id="RHEA:12228"/>
        <dbReference type="ChEBI" id="CHEBI:15377"/>
        <dbReference type="ChEBI" id="CHEBI:15378"/>
        <dbReference type="ChEBI" id="CHEBI:29985"/>
        <dbReference type="ChEBI" id="CHEBI:29991"/>
        <dbReference type="ChEBI" id="CHEBI:30616"/>
        <dbReference type="ChEBI" id="CHEBI:33019"/>
        <dbReference type="ChEBI" id="CHEBI:58048"/>
        <dbReference type="ChEBI" id="CHEBI:58359"/>
        <dbReference type="ChEBI" id="CHEBI:456215"/>
        <dbReference type="EC" id="6.3.5.4"/>
    </reaction>
</comment>
<keyword evidence="5 10" id="KW-0067">ATP-binding</keyword>
<keyword evidence="4 10" id="KW-0547">Nucleotide-binding</keyword>
<keyword evidence="7 9" id="KW-0315">Glutamine amidotransferase</keyword>
<dbReference type="EC" id="6.3.5.4" evidence="3"/>
<dbReference type="Gene3D" id="3.60.20.10">
    <property type="entry name" value="Glutamine Phosphoribosylpyrophosphate, subunit 1, domain 1"/>
    <property type="match status" value="1"/>
</dbReference>
<evidence type="ECO:0000256" key="11">
    <source>
        <dbReference type="PIRSR" id="PIRSR001589-3"/>
    </source>
</evidence>
<feature type="binding site" evidence="10">
    <location>
        <position position="294"/>
    </location>
    <ligand>
        <name>ATP</name>
        <dbReference type="ChEBI" id="CHEBI:30616"/>
    </ligand>
</feature>
<name>A0A1H9Q7G6_BUTFI</name>
<feature type="binding site" evidence="10">
    <location>
        <position position="101"/>
    </location>
    <ligand>
        <name>L-glutamine</name>
        <dbReference type="ChEBI" id="CHEBI:58359"/>
    </ligand>
</feature>
<dbReference type="InterPro" id="IPR033738">
    <property type="entry name" value="AsnB_N"/>
</dbReference>
<feature type="active site" description="For GATase activity" evidence="9">
    <location>
        <position position="2"/>
    </location>
</feature>
<comment type="similarity">
    <text evidence="2">Belongs to the asparagine synthetase family.</text>
</comment>
<evidence type="ECO:0000256" key="10">
    <source>
        <dbReference type="PIRSR" id="PIRSR001589-2"/>
    </source>
</evidence>
<dbReference type="OrthoDB" id="9763290at2"/>
<reference evidence="13 14" key="1">
    <citation type="submission" date="2016-10" db="EMBL/GenBank/DDBJ databases">
        <authorList>
            <person name="de Groot N.N."/>
        </authorList>
    </citation>
    <scope>NUCLEOTIDE SEQUENCE [LARGE SCALE GENOMIC DNA]</scope>
    <source>
        <strain evidence="13 14">AR40</strain>
    </source>
</reference>
<evidence type="ECO:0000256" key="8">
    <source>
        <dbReference type="ARBA" id="ARBA00048741"/>
    </source>
</evidence>
<evidence type="ECO:0000256" key="3">
    <source>
        <dbReference type="ARBA" id="ARBA00012737"/>
    </source>
</evidence>
<dbReference type="Proteomes" id="UP000182584">
    <property type="component" value="Unassembled WGS sequence"/>
</dbReference>
<dbReference type="NCBIfam" id="TIGR01536">
    <property type="entry name" value="asn_synth_AEB"/>
    <property type="match status" value="1"/>
</dbReference>
<evidence type="ECO:0000256" key="6">
    <source>
        <dbReference type="ARBA" id="ARBA00022888"/>
    </source>
</evidence>
<feature type="domain" description="Glutamine amidotransferase type-2" evidence="12">
    <location>
        <begin position="2"/>
        <end position="214"/>
    </location>
</feature>
<evidence type="ECO:0000256" key="1">
    <source>
        <dbReference type="ARBA" id="ARBA00005187"/>
    </source>
</evidence>
<evidence type="ECO:0000256" key="7">
    <source>
        <dbReference type="ARBA" id="ARBA00022962"/>
    </source>
</evidence>
<dbReference type="PANTHER" id="PTHR43284:SF1">
    <property type="entry name" value="ASPARAGINE SYNTHETASE"/>
    <property type="match status" value="1"/>
</dbReference>
<feature type="binding site" evidence="10">
    <location>
        <begin position="367"/>
        <end position="368"/>
    </location>
    <ligand>
        <name>ATP</name>
        <dbReference type="ChEBI" id="CHEBI:30616"/>
    </ligand>
</feature>
<evidence type="ECO:0000259" key="12">
    <source>
        <dbReference type="PROSITE" id="PS51278"/>
    </source>
</evidence>
<dbReference type="InterPro" id="IPR017932">
    <property type="entry name" value="GATase_2_dom"/>
</dbReference>
<dbReference type="Pfam" id="PF13537">
    <property type="entry name" value="GATase_7"/>
    <property type="match status" value="1"/>
</dbReference>
<dbReference type="InterPro" id="IPR001962">
    <property type="entry name" value="Asn_synthase"/>
</dbReference>
<dbReference type="eggNOG" id="COG0367">
    <property type="taxonomic scope" value="Bacteria"/>
</dbReference>
<accession>A0A1H9Q7G6</accession>
<dbReference type="RefSeq" id="WP_074755259.1">
    <property type="nucleotide sequence ID" value="NZ_FOGJ01000007.1"/>
</dbReference>
<dbReference type="GO" id="GO:0005524">
    <property type="term" value="F:ATP binding"/>
    <property type="evidence" value="ECO:0007669"/>
    <property type="project" value="UniProtKB-KW"/>
</dbReference>
<dbReference type="CDD" id="cd01991">
    <property type="entry name" value="Asn_synthase_B_C"/>
    <property type="match status" value="1"/>
</dbReference>
<dbReference type="GO" id="GO:0004066">
    <property type="term" value="F:asparagine synthase (glutamine-hydrolyzing) activity"/>
    <property type="evidence" value="ECO:0007669"/>
    <property type="project" value="UniProtKB-EC"/>
</dbReference>